<dbReference type="EMBL" id="FOAZ01000040">
    <property type="protein sequence ID" value="SEM64882.1"/>
    <property type="molecule type" value="Genomic_DNA"/>
</dbReference>
<dbReference type="InterPro" id="IPR027945">
    <property type="entry name" value="SseB_C"/>
</dbReference>
<dbReference type="AlphaFoldDB" id="A0A1H8A1U4"/>
<feature type="domain" description="SseB protein C-terminal" evidence="1">
    <location>
        <begin position="149"/>
        <end position="242"/>
    </location>
</feature>
<dbReference type="Pfam" id="PF14581">
    <property type="entry name" value="SseB_C"/>
    <property type="match status" value="1"/>
</dbReference>
<evidence type="ECO:0000259" key="1">
    <source>
        <dbReference type="Pfam" id="PF14581"/>
    </source>
</evidence>
<reference evidence="3" key="1">
    <citation type="submission" date="2016-10" db="EMBL/GenBank/DDBJ databases">
        <authorList>
            <person name="Varghese N."/>
        </authorList>
    </citation>
    <scope>NUCLEOTIDE SEQUENCE [LARGE SCALE GENOMIC DNA]</scope>
    <source>
        <strain evidence="3">DSM 45096 / BCRC 16803 / CGMCC 4.1857 / CIP 109030 / JCM 12277 / KCTC 19219 / NBRC 100920 / 33214</strain>
    </source>
</reference>
<keyword evidence="3" id="KW-1185">Reference proteome</keyword>
<name>A0A1H8A1U4_STRJI</name>
<sequence length="253" mass="27009">MIEAALREITPGRYDRYEELLRALAHGRLWMLLWHGMPGDPDAQYGNLEVGGYGYAPCVTSEEQLVASGWARQHQVISGAEAAAALYREHWGLWLNPHQPGGGVGIPWADLRRVAGGLDRLPAGPLGLTPVDQPPASVPASVGGTAAAAAFFQALVLAARQNPAVRSLRRAWVEPAYGEPSLTIGLDLDDTSDAAVAATQQMMLQAVASAPDGLAVSSVTMADPYDPVAAWLWSRVPAFYSRPSHWEQAAQPA</sequence>
<protein>
    <submittedName>
        <fullName evidence="2">SseB protein C-terminal domain-containing protein</fullName>
    </submittedName>
</protein>
<dbReference type="eggNOG" id="ENOG5033T6R">
    <property type="taxonomic scope" value="Bacteria"/>
</dbReference>
<organism evidence="2 3">
    <name type="scientific">Streptacidiphilus jiangxiensis</name>
    <dbReference type="NCBI Taxonomy" id="235985"/>
    <lineage>
        <taxon>Bacteria</taxon>
        <taxon>Bacillati</taxon>
        <taxon>Actinomycetota</taxon>
        <taxon>Actinomycetes</taxon>
        <taxon>Kitasatosporales</taxon>
        <taxon>Streptomycetaceae</taxon>
        <taxon>Streptacidiphilus</taxon>
    </lineage>
</organism>
<proteinExistence type="predicted"/>
<evidence type="ECO:0000313" key="3">
    <source>
        <dbReference type="Proteomes" id="UP000183015"/>
    </source>
</evidence>
<evidence type="ECO:0000313" key="2">
    <source>
        <dbReference type="EMBL" id="SEM64882.1"/>
    </source>
</evidence>
<accession>A0A1H8A1U4</accession>
<dbReference type="STRING" id="235985.SAMN05414137_14029"/>
<gene>
    <name evidence="2" type="ORF">SAMN05414137_14029</name>
</gene>
<dbReference type="Proteomes" id="UP000183015">
    <property type="component" value="Unassembled WGS sequence"/>
</dbReference>